<evidence type="ECO:0008006" key="4">
    <source>
        <dbReference type="Google" id="ProtNLM"/>
    </source>
</evidence>
<proteinExistence type="predicted"/>
<evidence type="ECO:0000313" key="2">
    <source>
        <dbReference type="EMBL" id="RDS75956.1"/>
    </source>
</evidence>
<accession>A0A395LGF2</accession>
<reference evidence="2 3" key="1">
    <citation type="submission" date="2018-07" db="EMBL/GenBank/DDBJ databases">
        <title>Erythrobacter nanhaiensis sp. nov., a novel member of the genus Erythrobacter isolated from the South China Sea.</title>
        <authorList>
            <person name="Chen X."/>
            <person name="Liu J."/>
        </authorList>
    </citation>
    <scope>NUCLEOTIDE SEQUENCE [LARGE SCALE GENOMIC DNA]</scope>
    <source>
        <strain evidence="2 3">S-5</strain>
    </source>
</reference>
<comment type="caution">
    <text evidence="2">The sequence shown here is derived from an EMBL/GenBank/DDBJ whole genome shotgun (WGS) entry which is preliminary data.</text>
</comment>
<dbReference type="OrthoDB" id="7554791at2"/>
<organism evidence="2 3">
    <name type="scientific">Alteriqipengyuania lutimaris</name>
    <dbReference type="NCBI Taxonomy" id="1538146"/>
    <lineage>
        <taxon>Bacteria</taxon>
        <taxon>Pseudomonadati</taxon>
        <taxon>Pseudomonadota</taxon>
        <taxon>Alphaproteobacteria</taxon>
        <taxon>Sphingomonadales</taxon>
        <taxon>Erythrobacteraceae</taxon>
        <taxon>Alteriqipengyuania</taxon>
    </lineage>
</organism>
<sequence length="209" mass="22769">MGATDATVWVTHLMKFEAPDGDVLLSDGGPVSFGGELYLPEHAVFGTIFEPGEYEEGFGDEATGTTIRFAPNPEADVADWWRADLKDCRLRIWQAGLAADMHTAVDAEQLSDLIVDAPERDRSGGRDILVLEMMARDERFFLRQEGNVCSDRTHQSFWPGELGFINCIDQATYVAWGTDEPARGTTYGGGGGGGSRGGGYSPRQQMQAL</sequence>
<protein>
    <recommendedName>
        <fullName evidence="4">DUF2163 domain-containing protein</fullName>
    </recommendedName>
</protein>
<evidence type="ECO:0000313" key="3">
    <source>
        <dbReference type="Proteomes" id="UP000254101"/>
    </source>
</evidence>
<dbReference type="EMBL" id="QRBB01000002">
    <property type="protein sequence ID" value="RDS75956.1"/>
    <property type="molecule type" value="Genomic_DNA"/>
</dbReference>
<evidence type="ECO:0000256" key="1">
    <source>
        <dbReference type="SAM" id="MobiDB-lite"/>
    </source>
</evidence>
<dbReference type="RefSeq" id="WP_115493221.1">
    <property type="nucleotide sequence ID" value="NZ_JACHWW010000002.1"/>
</dbReference>
<dbReference type="AlphaFoldDB" id="A0A395LGF2"/>
<gene>
    <name evidence="2" type="ORF">DL238_14895</name>
</gene>
<name>A0A395LGF2_9SPHN</name>
<keyword evidence="3" id="KW-1185">Reference proteome</keyword>
<feature type="compositionally biased region" description="Gly residues" evidence="1">
    <location>
        <begin position="186"/>
        <end position="200"/>
    </location>
</feature>
<feature type="region of interest" description="Disordered" evidence="1">
    <location>
        <begin position="185"/>
        <end position="209"/>
    </location>
</feature>
<dbReference type="Proteomes" id="UP000254101">
    <property type="component" value="Unassembled WGS sequence"/>
</dbReference>